<dbReference type="CDD" id="cd00333">
    <property type="entry name" value="MIP"/>
    <property type="match status" value="1"/>
</dbReference>
<dbReference type="PANTHER" id="PTHR43829:SF9">
    <property type="entry name" value="AQUAPORIN-9"/>
    <property type="match status" value="1"/>
</dbReference>
<dbReference type="GeneID" id="2908286"/>
<dbReference type="AlphaFoldDB" id="A0A1D8NLE7"/>
<evidence type="ECO:0000256" key="11">
    <source>
        <dbReference type="SAM" id="Phobius"/>
    </source>
</evidence>
<feature type="transmembrane region" description="Helical" evidence="11">
    <location>
        <begin position="59"/>
        <end position="79"/>
    </location>
</feature>
<sequence length="322" mass="35138">MTDAIVHSPETPLWPRIRHQLREPFAEFWGCLILILLGDGVVAQVTLSGGKNGDYQSISWGWGLGVMFGVYAAGGISGGHLNPAVTLCSCIYRGFPWRKFPIYLVAQLLGCMTGAALVYGNHRSAIDVFEGGKGIRTVGLPTSTAGIFCTYPAEFMSTTGQFFSEVIASAVLQFAIFAINDQKNLAAGPLAPLILFFLIFAIGACLGWETGYAINLARDFGPRLVTAMIGYGSKVWTTGNYYFWVPIIAPFIGAALGGFFYDLFLYTGDESPLNWPYMGFDRIFYLLGKKEAPRIEHDMGMVEEAPSKEEIAHFSNSPNVSS</sequence>
<evidence type="ECO:0008006" key="14">
    <source>
        <dbReference type="Google" id="ProtNLM"/>
    </source>
</evidence>
<dbReference type="KEGG" id="yli:2908286"/>
<dbReference type="FunFam" id="1.20.1080.10:FF:000027">
    <property type="entry name" value="MIP aquaporin"/>
    <property type="match status" value="1"/>
</dbReference>
<dbReference type="NCBIfam" id="TIGR00861">
    <property type="entry name" value="MIP"/>
    <property type="match status" value="1"/>
</dbReference>
<dbReference type="VEuPathDB" id="FungiDB:YALI1_F00616g"/>
<dbReference type="Proteomes" id="UP000182444">
    <property type="component" value="Chromosome 1F"/>
</dbReference>
<evidence type="ECO:0000256" key="8">
    <source>
        <dbReference type="ARBA" id="ARBA00034651"/>
    </source>
</evidence>
<dbReference type="PRINTS" id="PR02019">
    <property type="entry name" value="AQUAPORIN7"/>
</dbReference>
<dbReference type="InterPro" id="IPR023271">
    <property type="entry name" value="Aquaporin-like"/>
</dbReference>
<comment type="subcellular location">
    <subcellularLocation>
        <location evidence="1">Membrane</location>
        <topology evidence="1">Multi-pass membrane protein</topology>
    </subcellularLocation>
</comment>
<keyword evidence="4 10" id="KW-0812">Transmembrane</keyword>
<keyword evidence="3 10" id="KW-0813">Transport</keyword>
<dbReference type="SUPFAM" id="SSF81338">
    <property type="entry name" value="Aquaporin-like"/>
    <property type="match status" value="1"/>
</dbReference>
<evidence type="ECO:0000313" key="12">
    <source>
        <dbReference type="EMBL" id="AOW06438.1"/>
    </source>
</evidence>
<feature type="transmembrane region" description="Helical" evidence="11">
    <location>
        <begin position="25"/>
        <end position="47"/>
    </location>
</feature>
<proteinExistence type="inferred from homology"/>
<feature type="transmembrane region" description="Helical" evidence="11">
    <location>
        <begin position="191"/>
        <end position="214"/>
    </location>
</feature>
<evidence type="ECO:0000256" key="9">
    <source>
        <dbReference type="ARBA" id="ARBA00049405"/>
    </source>
</evidence>
<evidence type="ECO:0000256" key="1">
    <source>
        <dbReference type="ARBA" id="ARBA00004141"/>
    </source>
</evidence>
<comment type="similarity">
    <text evidence="2 10">Belongs to the MIP/aquaporin (TC 1.A.8) family.</text>
</comment>
<dbReference type="InterPro" id="IPR000425">
    <property type="entry name" value="MIP"/>
</dbReference>
<evidence type="ECO:0000313" key="13">
    <source>
        <dbReference type="Proteomes" id="UP000182444"/>
    </source>
</evidence>
<gene>
    <name evidence="12" type="ORF">YALI1_F00616g</name>
</gene>
<comment type="catalytic activity">
    <reaction evidence="9">
        <text>glycerol(in) = glycerol(out)</text>
        <dbReference type="Rhea" id="RHEA:29675"/>
        <dbReference type="ChEBI" id="CHEBI:17754"/>
    </reaction>
</comment>
<dbReference type="GO" id="GO:0015254">
    <property type="term" value="F:glycerol channel activity"/>
    <property type="evidence" value="ECO:0007669"/>
    <property type="project" value="TreeGrafter"/>
</dbReference>
<organism evidence="12 13">
    <name type="scientific">Yarrowia lipolytica</name>
    <name type="common">Candida lipolytica</name>
    <dbReference type="NCBI Taxonomy" id="4952"/>
    <lineage>
        <taxon>Eukaryota</taxon>
        <taxon>Fungi</taxon>
        <taxon>Dikarya</taxon>
        <taxon>Ascomycota</taxon>
        <taxon>Saccharomycotina</taxon>
        <taxon>Dipodascomycetes</taxon>
        <taxon>Dipodascales</taxon>
        <taxon>Dipodascales incertae sedis</taxon>
        <taxon>Yarrowia</taxon>
    </lineage>
</organism>
<reference evidence="12 13" key="1">
    <citation type="journal article" date="2016" name="PLoS ONE">
        <title>Sequence Assembly of Yarrowia lipolytica Strain W29/CLIB89 Shows Transposable Element Diversity.</title>
        <authorList>
            <person name="Magnan C."/>
            <person name="Yu J."/>
            <person name="Chang I."/>
            <person name="Jahn E."/>
            <person name="Kanomata Y."/>
            <person name="Wu J."/>
            <person name="Zeller M."/>
            <person name="Oakes M."/>
            <person name="Baldi P."/>
            <person name="Sandmeyer S."/>
        </authorList>
    </citation>
    <scope>NUCLEOTIDE SEQUENCE [LARGE SCALE GENOMIC DNA]</scope>
    <source>
        <strain evidence="13">CLIB89(W29)</strain>
    </source>
</reference>
<dbReference type="RefSeq" id="XP_504820.3">
    <property type="nucleotide sequence ID" value="XM_504820.3"/>
</dbReference>
<evidence type="ECO:0000256" key="6">
    <source>
        <dbReference type="ARBA" id="ARBA00022989"/>
    </source>
</evidence>
<evidence type="ECO:0000256" key="7">
    <source>
        <dbReference type="ARBA" id="ARBA00023136"/>
    </source>
</evidence>
<dbReference type="PRINTS" id="PR00783">
    <property type="entry name" value="MINTRINSICP"/>
</dbReference>
<name>A0A1D8NLE7_YARLL</name>
<dbReference type="Gene3D" id="1.20.1080.10">
    <property type="entry name" value="Glycerol uptake facilitator protein"/>
    <property type="match status" value="1"/>
</dbReference>
<comment type="catalytic activity">
    <reaction evidence="8">
        <text>H2O(in) = H2O(out)</text>
        <dbReference type="Rhea" id="RHEA:29667"/>
        <dbReference type="ChEBI" id="CHEBI:15377"/>
    </reaction>
</comment>
<keyword evidence="5" id="KW-0677">Repeat</keyword>
<evidence type="ECO:0000256" key="10">
    <source>
        <dbReference type="RuleBase" id="RU000477"/>
    </source>
</evidence>
<dbReference type="InterPro" id="IPR050363">
    <property type="entry name" value="MIP/Aquaporin"/>
</dbReference>
<evidence type="ECO:0000256" key="5">
    <source>
        <dbReference type="ARBA" id="ARBA00022737"/>
    </source>
</evidence>
<keyword evidence="6 11" id="KW-1133">Transmembrane helix</keyword>
<dbReference type="PANTHER" id="PTHR43829">
    <property type="entry name" value="AQUAPORIN OR AQUAGLYCEROPORIN RELATED"/>
    <property type="match status" value="1"/>
</dbReference>
<evidence type="ECO:0000256" key="2">
    <source>
        <dbReference type="ARBA" id="ARBA00006175"/>
    </source>
</evidence>
<evidence type="ECO:0000256" key="3">
    <source>
        <dbReference type="ARBA" id="ARBA00022448"/>
    </source>
</evidence>
<dbReference type="GO" id="GO:0015250">
    <property type="term" value="F:water channel activity"/>
    <property type="evidence" value="ECO:0007669"/>
    <property type="project" value="TreeGrafter"/>
</dbReference>
<dbReference type="eggNOG" id="KOG0224">
    <property type="taxonomic scope" value="Eukaryota"/>
</dbReference>
<dbReference type="Pfam" id="PF00230">
    <property type="entry name" value="MIP"/>
    <property type="match status" value="1"/>
</dbReference>
<feature type="transmembrane region" description="Helical" evidence="11">
    <location>
        <begin position="241"/>
        <end position="264"/>
    </location>
</feature>
<dbReference type="EMBL" id="CP017558">
    <property type="protein sequence ID" value="AOW06438.1"/>
    <property type="molecule type" value="Genomic_DNA"/>
</dbReference>
<dbReference type="GO" id="GO:0005886">
    <property type="term" value="C:plasma membrane"/>
    <property type="evidence" value="ECO:0007669"/>
    <property type="project" value="TreeGrafter"/>
</dbReference>
<keyword evidence="7 11" id="KW-0472">Membrane</keyword>
<dbReference type="VEuPathDB" id="FungiDB:YALI0_F00462g"/>
<evidence type="ECO:0000256" key="4">
    <source>
        <dbReference type="ARBA" id="ARBA00022692"/>
    </source>
</evidence>
<feature type="transmembrane region" description="Helical" evidence="11">
    <location>
        <begin position="100"/>
        <end position="119"/>
    </location>
</feature>
<dbReference type="OMA" id="CALGRMP"/>
<accession>A0A1D8NLE7</accession>
<protein>
    <recommendedName>
        <fullName evidence="14">Aquaporin-like protein</fullName>
    </recommendedName>
</protein>